<name>A0A2K5ASR0_9ARCH</name>
<reference evidence="8" key="1">
    <citation type="submission" date="2018-01" db="EMBL/GenBank/DDBJ databases">
        <authorList>
            <person name="Kerou L M."/>
        </authorList>
    </citation>
    <scope>NUCLEOTIDE SEQUENCE [LARGE SCALE GENOMIC DNA]</scope>
    <source>
        <strain evidence="8">SCU2</strain>
    </source>
</reference>
<evidence type="ECO:0000256" key="1">
    <source>
        <dbReference type="ARBA" id="ARBA00001946"/>
    </source>
</evidence>
<dbReference type="SFLD" id="SFLDS00005">
    <property type="entry name" value="Isoprenoid_Synthase_Type_I"/>
    <property type="match status" value="1"/>
</dbReference>
<keyword evidence="5" id="KW-0460">Magnesium</keyword>
<gene>
    <name evidence="7" type="primary">gds</name>
    <name evidence="7" type="ORF">NCAV_1519</name>
</gene>
<evidence type="ECO:0000256" key="2">
    <source>
        <dbReference type="ARBA" id="ARBA00006706"/>
    </source>
</evidence>
<keyword evidence="8" id="KW-1185">Reference proteome</keyword>
<dbReference type="InterPro" id="IPR000092">
    <property type="entry name" value="Polyprenyl_synt"/>
</dbReference>
<dbReference type="SFLD" id="SFLDG01017">
    <property type="entry name" value="Polyprenyl_Transferase_Like"/>
    <property type="match status" value="1"/>
</dbReference>
<dbReference type="GO" id="GO:0046872">
    <property type="term" value="F:metal ion binding"/>
    <property type="evidence" value="ECO:0007669"/>
    <property type="project" value="UniProtKB-KW"/>
</dbReference>
<dbReference type="InterPro" id="IPR033749">
    <property type="entry name" value="Polyprenyl_synt_CS"/>
</dbReference>
<dbReference type="Pfam" id="PF00348">
    <property type="entry name" value="polyprenyl_synt"/>
    <property type="match status" value="1"/>
</dbReference>
<dbReference type="GO" id="GO:0008299">
    <property type="term" value="P:isoprenoid biosynthetic process"/>
    <property type="evidence" value="ECO:0007669"/>
    <property type="project" value="InterPro"/>
</dbReference>
<protein>
    <submittedName>
        <fullName evidence="7">Geranylgeranyl pyrophosphate synthase</fullName>
        <ecNumber evidence="7">2.5.1.29</ecNumber>
    </submittedName>
</protein>
<dbReference type="InterPro" id="IPR008949">
    <property type="entry name" value="Isoprenoid_synthase_dom_sf"/>
</dbReference>
<evidence type="ECO:0000256" key="6">
    <source>
        <dbReference type="RuleBase" id="RU004466"/>
    </source>
</evidence>
<evidence type="ECO:0000256" key="5">
    <source>
        <dbReference type="ARBA" id="ARBA00022842"/>
    </source>
</evidence>
<proteinExistence type="inferred from homology"/>
<keyword evidence="4" id="KW-0479">Metal-binding</keyword>
<dbReference type="AlphaFoldDB" id="A0A2K5ASR0"/>
<dbReference type="EC" id="2.5.1.29" evidence="7"/>
<comment type="cofactor">
    <cofactor evidence="1">
        <name>Mg(2+)</name>
        <dbReference type="ChEBI" id="CHEBI:18420"/>
    </cofactor>
</comment>
<dbReference type="PROSITE" id="PS00444">
    <property type="entry name" value="POLYPRENYL_SYNTHASE_2"/>
    <property type="match status" value="1"/>
</dbReference>
<dbReference type="PANTHER" id="PTHR12001:SF85">
    <property type="entry name" value="SHORT CHAIN ISOPRENYL DIPHOSPHATE SYNTHASE"/>
    <property type="match status" value="1"/>
</dbReference>
<dbReference type="PANTHER" id="PTHR12001">
    <property type="entry name" value="GERANYLGERANYL PYROPHOSPHATE SYNTHASE"/>
    <property type="match status" value="1"/>
</dbReference>
<dbReference type="SUPFAM" id="SSF48576">
    <property type="entry name" value="Terpenoid synthases"/>
    <property type="match status" value="1"/>
</dbReference>
<accession>A0A2K5ASR0</accession>
<dbReference type="EMBL" id="LT981265">
    <property type="protein sequence ID" value="SPC34685.1"/>
    <property type="molecule type" value="Genomic_DNA"/>
</dbReference>
<dbReference type="RefSeq" id="WP_103286703.1">
    <property type="nucleotide sequence ID" value="NZ_LT981265.1"/>
</dbReference>
<evidence type="ECO:0000256" key="3">
    <source>
        <dbReference type="ARBA" id="ARBA00022679"/>
    </source>
</evidence>
<evidence type="ECO:0000313" key="8">
    <source>
        <dbReference type="Proteomes" id="UP000236248"/>
    </source>
</evidence>
<sequence length="334" mass="36675">MNVAIEQDIRDVARRVDEIITSTLKGEPYILYDAALHYITSGGKRLRPYMLVKCSELCNGSADKALYIASAMEMVHNFTLVHDDIMDGDEVRHGVPTVHRAYGLPYGILAGDLLLIYAFKTVAYYGRMAGLDDSTIVRLVDVLAKYCIVLSEGQAMDMEIASSTTIPDEEQYIAMVTKKTASLFEASCMMGAITAGADEDAVEKVAGYGRSIGIAFQLVDDLIGVVGDPKVTKKPVGNDIREGKKTLPILLALNKCDEDSRRRILSLLGSKQNIDENELLYAINLMKGMGIDREVREMAGKYADDATARLKGFKESSAKHALEHIARLIVERSA</sequence>
<dbReference type="GO" id="GO:0004311">
    <property type="term" value="F:geranylgeranyl diphosphate synthase activity"/>
    <property type="evidence" value="ECO:0007669"/>
    <property type="project" value="UniProtKB-EC"/>
</dbReference>
<evidence type="ECO:0000313" key="7">
    <source>
        <dbReference type="EMBL" id="SPC34685.1"/>
    </source>
</evidence>
<dbReference type="GeneID" id="41595511"/>
<comment type="similarity">
    <text evidence="2 6">Belongs to the FPP/GGPP synthase family.</text>
</comment>
<dbReference type="Gene3D" id="1.10.600.10">
    <property type="entry name" value="Farnesyl Diphosphate Synthase"/>
    <property type="match status" value="1"/>
</dbReference>
<dbReference type="Proteomes" id="UP000236248">
    <property type="component" value="Chromosome NCAV"/>
</dbReference>
<organism evidence="7 8">
    <name type="scientific">Candidatus Nitrosocaldus cavascurensis</name>
    <dbReference type="NCBI Taxonomy" id="2058097"/>
    <lineage>
        <taxon>Archaea</taxon>
        <taxon>Nitrososphaerota</taxon>
        <taxon>Nitrososphaeria</taxon>
        <taxon>Candidatus Nitrosocaldales</taxon>
        <taxon>Candidatus Nitrosocaldaceae</taxon>
        <taxon>Candidatus Nitrosocaldus</taxon>
    </lineage>
</organism>
<keyword evidence="3 6" id="KW-0808">Transferase</keyword>
<dbReference type="CDD" id="cd00685">
    <property type="entry name" value="Trans_IPPS_HT"/>
    <property type="match status" value="1"/>
</dbReference>
<dbReference type="KEGG" id="ncv:NCAV_1519"/>
<evidence type="ECO:0000256" key="4">
    <source>
        <dbReference type="ARBA" id="ARBA00022723"/>
    </source>
</evidence>